<protein>
    <submittedName>
        <fullName evidence="1">Uncharacterized protein</fullName>
    </submittedName>
</protein>
<comment type="caution">
    <text evidence="1">The sequence shown here is derived from an EMBL/GenBank/DDBJ whole genome shotgun (WGS) entry which is preliminary data.</text>
</comment>
<evidence type="ECO:0000313" key="1">
    <source>
        <dbReference type="EMBL" id="MPN30605.1"/>
    </source>
</evidence>
<sequence length="120" mass="13059">MHDAPAFTKGRRVLGQQRLQVGFHPVLAKARIDAQLGGVVQLDLPDADLQEIAALGADHPHLAYARIDVGGRRTQIGLGSGSDRRGAGWAHPVQRLVGAVVGMHRNRSVRLHHDQPARHR</sequence>
<dbReference type="EMBL" id="VSSQ01081772">
    <property type="protein sequence ID" value="MPN30605.1"/>
    <property type="molecule type" value="Genomic_DNA"/>
</dbReference>
<organism evidence="1">
    <name type="scientific">bioreactor metagenome</name>
    <dbReference type="NCBI Taxonomy" id="1076179"/>
    <lineage>
        <taxon>unclassified sequences</taxon>
        <taxon>metagenomes</taxon>
        <taxon>ecological metagenomes</taxon>
    </lineage>
</organism>
<dbReference type="AlphaFoldDB" id="A0A645GUZ8"/>
<reference evidence="1" key="1">
    <citation type="submission" date="2019-08" db="EMBL/GenBank/DDBJ databases">
        <authorList>
            <person name="Kucharzyk K."/>
            <person name="Murdoch R.W."/>
            <person name="Higgins S."/>
            <person name="Loffler F."/>
        </authorList>
    </citation>
    <scope>NUCLEOTIDE SEQUENCE</scope>
</reference>
<proteinExistence type="predicted"/>
<name>A0A645GUZ8_9ZZZZ</name>
<gene>
    <name evidence="1" type="ORF">SDC9_178076</name>
</gene>
<accession>A0A645GUZ8</accession>